<dbReference type="AlphaFoldDB" id="A0A6J0HBP7"/>
<proteinExistence type="predicted"/>
<keyword evidence="1" id="KW-1185">Reference proteome</keyword>
<gene>
    <name evidence="2" type="primary">LOC108498078</name>
</gene>
<dbReference type="Proteomes" id="UP000504624">
    <property type="component" value="Unplaced"/>
</dbReference>
<organism evidence="1 2">
    <name type="scientific">Lepidothrix coronata</name>
    <name type="common">blue-crowned manakin</name>
    <dbReference type="NCBI Taxonomy" id="321398"/>
    <lineage>
        <taxon>Eukaryota</taxon>
        <taxon>Metazoa</taxon>
        <taxon>Chordata</taxon>
        <taxon>Craniata</taxon>
        <taxon>Vertebrata</taxon>
        <taxon>Euteleostomi</taxon>
        <taxon>Archelosauria</taxon>
        <taxon>Archosauria</taxon>
        <taxon>Dinosauria</taxon>
        <taxon>Saurischia</taxon>
        <taxon>Theropoda</taxon>
        <taxon>Coelurosauria</taxon>
        <taxon>Aves</taxon>
        <taxon>Neognathae</taxon>
        <taxon>Neoaves</taxon>
        <taxon>Telluraves</taxon>
        <taxon>Australaves</taxon>
        <taxon>Passeriformes</taxon>
        <taxon>Pipridae</taxon>
        <taxon>Lepidothrix</taxon>
    </lineage>
</organism>
<evidence type="ECO:0000313" key="2">
    <source>
        <dbReference type="RefSeq" id="XP_017671847.1"/>
    </source>
</evidence>
<sequence length="105" mass="11631">MLMCTILTMMQQDLDSREQVCMLCCQAEVDPNICGCKKVRKGLCFHTYCVFLASETFLDETLNGFCISDIKYAILEASKKVRLELARPGGLVQESLLGASLGAQE</sequence>
<dbReference type="RefSeq" id="XP_017671847.1">
    <property type="nucleotide sequence ID" value="XM_017816358.1"/>
</dbReference>
<dbReference type="OrthoDB" id="512616at2759"/>
<protein>
    <submittedName>
        <fullName evidence="2">PHD finger protein 7-like</fullName>
    </submittedName>
</protein>
<accession>A0A6J0HBP7</accession>
<name>A0A6J0HBP7_9PASS</name>
<dbReference type="GeneID" id="108498078"/>
<evidence type="ECO:0000313" key="1">
    <source>
        <dbReference type="Proteomes" id="UP000504624"/>
    </source>
</evidence>
<reference evidence="2" key="1">
    <citation type="submission" date="2025-08" db="UniProtKB">
        <authorList>
            <consortium name="RefSeq"/>
        </authorList>
    </citation>
    <scope>IDENTIFICATION</scope>
</reference>